<dbReference type="PROSITE" id="PS00483">
    <property type="entry name" value="DIHYDROOROTASE_2"/>
    <property type="match status" value="1"/>
</dbReference>
<evidence type="ECO:0000313" key="4">
    <source>
        <dbReference type="Proteomes" id="UP000784294"/>
    </source>
</evidence>
<sequence length="81" mass="8679">MDVIDCFATDHAPHSPLEKSNTNGQAFPGFPGLESALPLLLTAVNQSRLTLDDLVSRLFTNPRRIFGLPLTNSAGGKKTSV</sequence>
<dbReference type="InterPro" id="IPR002195">
    <property type="entry name" value="Dihydroorotase_CS"/>
</dbReference>
<comment type="caution">
    <text evidence="3">The sequence shown here is derived from an EMBL/GenBank/DDBJ whole genome shotgun (WGS) entry which is preliminary data.</text>
</comment>
<dbReference type="GO" id="GO:0046872">
    <property type="term" value="F:metal ion binding"/>
    <property type="evidence" value="ECO:0007669"/>
    <property type="project" value="UniProtKB-KW"/>
</dbReference>
<proteinExistence type="predicted"/>
<keyword evidence="2" id="KW-0378">Hydrolase</keyword>
<evidence type="ECO:0008006" key="5">
    <source>
        <dbReference type="Google" id="ProtNLM"/>
    </source>
</evidence>
<gene>
    <name evidence="3" type="ORF">PXEA_LOCUS16177</name>
</gene>
<dbReference type="InterPro" id="IPR032466">
    <property type="entry name" value="Metal_Hydrolase"/>
</dbReference>
<organism evidence="3 4">
    <name type="scientific">Protopolystoma xenopodis</name>
    <dbReference type="NCBI Taxonomy" id="117903"/>
    <lineage>
        <taxon>Eukaryota</taxon>
        <taxon>Metazoa</taxon>
        <taxon>Spiralia</taxon>
        <taxon>Lophotrochozoa</taxon>
        <taxon>Platyhelminthes</taxon>
        <taxon>Monogenea</taxon>
        <taxon>Polyopisthocotylea</taxon>
        <taxon>Polystomatidea</taxon>
        <taxon>Polystomatidae</taxon>
        <taxon>Protopolystoma</taxon>
    </lineage>
</organism>
<protein>
    <recommendedName>
        <fullName evidence="5">Dihydroorotase</fullName>
    </recommendedName>
</protein>
<evidence type="ECO:0000256" key="1">
    <source>
        <dbReference type="ARBA" id="ARBA00022723"/>
    </source>
</evidence>
<keyword evidence="1" id="KW-0479">Metal-binding</keyword>
<reference evidence="3" key="1">
    <citation type="submission" date="2018-11" db="EMBL/GenBank/DDBJ databases">
        <authorList>
            <consortium name="Pathogen Informatics"/>
        </authorList>
    </citation>
    <scope>NUCLEOTIDE SEQUENCE</scope>
</reference>
<keyword evidence="4" id="KW-1185">Reference proteome</keyword>
<name>A0A3S5AKZ9_9PLAT</name>
<dbReference type="EMBL" id="CAAALY010058132">
    <property type="protein sequence ID" value="VEL22737.1"/>
    <property type="molecule type" value="Genomic_DNA"/>
</dbReference>
<dbReference type="Proteomes" id="UP000784294">
    <property type="component" value="Unassembled WGS sequence"/>
</dbReference>
<accession>A0A3S5AKZ9</accession>
<dbReference type="Gene3D" id="3.20.20.140">
    <property type="entry name" value="Metal-dependent hydrolases"/>
    <property type="match status" value="1"/>
</dbReference>
<dbReference type="GO" id="GO:0016812">
    <property type="term" value="F:hydrolase activity, acting on carbon-nitrogen (but not peptide) bonds, in cyclic amides"/>
    <property type="evidence" value="ECO:0007669"/>
    <property type="project" value="InterPro"/>
</dbReference>
<dbReference type="SUPFAM" id="SSF51556">
    <property type="entry name" value="Metallo-dependent hydrolases"/>
    <property type="match status" value="1"/>
</dbReference>
<dbReference type="AlphaFoldDB" id="A0A3S5AKZ9"/>
<evidence type="ECO:0000256" key="2">
    <source>
        <dbReference type="ARBA" id="ARBA00022801"/>
    </source>
</evidence>
<dbReference type="OrthoDB" id="434at2759"/>
<evidence type="ECO:0000313" key="3">
    <source>
        <dbReference type="EMBL" id="VEL22737.1"/>
    </source>
</evidence>